<proteinExistence type="predicted"/>
<feature type="compositionally biased region" description="Basic and acidic residues" evidence="5">
    <location>
        <begin position="578"/>
        <end position="598"/>
    </location>
</feature>
<keyword evidence="4" id="KW-0175">Coiled coil</keyword>
<feature type="compositionally biased region" description="Basic and acidic residues" evidence="5">
    <location>
        <begin position="544"/>
        <end position="566"/>
    </location>
</feature>
<dbReference type="PANTHER" id="PTHR15546:SF2">
    <property type="entry name" value="DDT DOMAIN-CONTAINING PROTEIN DDB_G0282237"/>
    <property type="match status" value="1"/>
</dbReference>
<feature type="coiled-coil region" evidence="4">
    <location>
        <begin position="604"/>
        <end position="632"/>
    </location>
</feature>
<evidence type="ECO:0000256" key="2">
    <source>
        <dbReference type="ARBA" id="ARBA00023242"/>
    </source>
</evidence>
<feature type="domain" description="DDT" evidence="6">
    <location>
        <begin position="345"/>
        <end position="406"/>
    </location>
</feature>
<evidence type="ECO:0000256" key="1">
    <source>
        <dbReference type="ARBA" id="ARBA00004123"/>
    </source>
</evidence>
<evidence type="ECO:0000256" key="5">
    <source>
        <dbReference type="SAM" id="MobiDB-lite"/>
    </source>
</evidence>
<feature type="domain" description="WAC" evidence="7">
    <location>
        <begin position="22"/>
        <end position="127"/>
    </location>
</feature>
<gene>
    <name evidence="8" type="ORF">CEURO_LOCUS18636</name>
</gene>
<comment type="caution">
    <text evidence="8">The sequence shown here is derived from an EMBL/GenBank/DDBJ whole genome shotgun (WGS) entry which is preliminary data.</text>
</comment>
<dbReference type="PANTHER" id="PTHR15546">
    <property type="entry name" value="BROMODOMAIN ADJACENT TO ZINC FINGER DOMAIN, 2A"/>
    <property type="match status" value="1"/>
</dbReference>
<accession>A0A9P0ZP77</accession>
<feature type="region of interest" description="Disordered" evidence="5">
    <location>
        <begin position="541"/>
        <end position="598"/>
    </location>
</feature>
<dbReference type="EMBL" id="CAMAPE010000053">
    <property type="protein sequence ID" value="CAH9109920.1"/>
    <property type="molecule type" value="Genomic_DNA"/>
</dbReference>
<evidence type="ECO:0000313" key="9">
    <source>
        <dbReference type="Proteomes" id="UP001152484"/>
    </source>
</evidence>
<dbReference type="OrthoDB" id="332390at2759"/>
<dbReference type="GO" id="GO:0000785">
    <property type="term" value="C:chromatin"/>
    <property type="evidence" value="ECO:0007669"/>
    <property type="project" value="UniProtKB-ARBA"/>
</dbReference>
<reference evidence="8" key="1">
    <citation type="submission" date="2022-07" db="EMBL/GenBank/DDBJ databases">
        <authorList>
            <person name="Macas J."/>
            <person name="Novak P."/>
            <person name="Neumann P."/>
        </authorList>
    </citation>
    <scope>NUCLEOTIDE SEQUENCE</scope>
</reference>
<organism evidence="8 9">
    <name type="scientific">Cuscuta europaea</name>
    <name type="common">European dodder</name>
    <dbReference type="NCBI Taxonomy" id="41803"/>
    <lineage>
        <taxon>Eukaryota</taxon>
        <taxon>Viridiplantae</taxon>
        <taxon>Streptophyta</taxon>
        <taxon>Embryophyta</taxon>
        <taxon>Tracheophyta</taxon>
        <taxon>Spermatophyta</taxon>
        <taxon>Magnoliopsida</taxon>
        <taxon>eudicotyledons</taxon>
        <taxon>Gunneridae</taxon>
        <taxon>Pentapetalae</taxon>
        <taxon>asterids</taxon>
        <taxon>lamiids</taxon>
        <taxon>Solanales</taxon>
        <taxon>Convolvulaceae</taxon>
        <taxon>Cuscuteae</taxon>
        <taxon>Cuscuta</taxon>
        <taxon>Cuscuta subgen. Cuscuta</taxon>
    </lineage>
</organism>
<dbReference type="Pfam" id="PF15613">
    <property type="entry name" value="WSD"/>
    <property type="match status" value="1"/>
</dbReference>
<dbReference type="PROSITE" id="PS51136">
    <property type="entry name" value="WAC"/>
    <property type="match status" value="1"/>
</dbReference>
<comment type="subcellular location">
    <subcellularLocation>
        <location evidence="1 3">Nucleus</location>
    </subcellularLocation>
</comment>
<evidence type="ECO:0000259" key="6">
    <source>
        <dbReference type="PROSITE" id="PS50827"/>
    </source>
</evidence>
<dbReference type="PROSITE" id="PS50827">
    <property type="entry name" value="DDT"/>
    <property type="match status" value="1"/>
</dbReference>
<evidence type="ECO:0000259" key="7">
    <source>
        <dbReference type="PROSITE" id="PS51136"/>
    </source>
</evidence>
<keyword evidence="2 3" id="KW-0539">Nucleus</keyword>
<dbReference type="InterPro" id="IPR018501">
    <property type="entry name" value="DDT_dom"/>
</dbReference>
<feature type="region of interest" description="Disordered" evidence="5">
    <location>
        <begin position="503"/>
        <end position="522"/>
    </location>
</feature>
<evidence type="ECO:0008006" key="10">
    <source>
        <dbReference type="Google" id="ProtNLM"/>
    </source>
</evidence>
<dbReference type="InterPro" id="IPR053271">
    <property type="entry name" value="DDT_domain"/>
</dbReference>
<feature type="compositionally biased region" description="Basic and acidic residues" evidence="5">
    <location>
        <begin position="503"/>
        <end position="515"/>
    </location>
</feature>
<sequence>MPLYRRKPIPLAAKPPDLKPDELVFQVRSTKEIFRDYGDYVKRINLYKQRIWTCKLTGKRNLTYDEALVSEKDAREEAQRFPKELMAPVLRDVQFSMLSLNELANMIATKLQGCLSEGSELYGRMKNHVYPCKIIRVVKKNKPLYLVSWIDKYDEVRENTLLKEEDLILKKLPCSKGALKLFIRESTYHSFPWVLHDKLAEVHGIPTHIPEELKGKFSLQDGVVVRKRKREDHGIPTHPPEELKGKLSLQDGVVTILVRNRKRERNGEIKKDVEVIELPDDSVPNRTGIRTEKSKCLKHEECIESDTPKTHLIKYPIDDLLVQPSDSDKKLTERPCLQRDFNVSMHCVGDLLMVWDFGITFGKLLHLSPFSLEDFENAICHKDSNVVLIMEYHAALIRFLIEDSGVYLTDTPNRKHKPKITLITWAEYLSDFLETAGIAEMSSHISKIKCGQYGLLDIPAKLVILRELVAQALESDSFKQKLDGDIEKRQALVAAKRDEVMEEGRKRREEKERSKPHCAGKETINNSIEFLDTINNSSAHLKKLSSDDSENRPPEVTFKNDKKQEISMKAATECVGDSPKKEDNKNEIEKSTQNKCKDHSLNAHKVLKNEIKEALENRSKEQRRQYLEREIEKTIIRTNPLGKDRDYNTYWFFRRDARIFVESPDSTQWGYYRSKEEFDALLGSLNVKGVRERALKKQLEKFYAKISSEYQKKAKEEAQRVAMEEAVVRRSSRFEALPRPSRDDPALAFLKYINKWNTTRL</sequence>
<evidence type="ECO:0000256" key="3">
    <source>
        <dbReference type="PROSITE-ProRule" id="PRU00475"/>
    </source>
</evidence>
<dbReference type="Pfam" id="PF10537">
    <property type="entry name" value="WAC_Acf1_DNA_bd"/>
    <property type="match status" value="1"/>
</dbReference>
<dbReference type="SMART" id="SM00571">
    <property type="entry name" value="DDT"/>
    <property type="match status" value="1"/>
</dbReference>
<evidence type="ECO:0000256" key="4">
    <source>
        <dbReference type="SAM" id="Coils"/>
    </source>
</evidence>
<evidence type="ECO:0000313" key="8">
    <source>
        <dbReference type="EMBL" id="CAH9109920.1"/>
    </source>
</evidence>
<dbReference type="Proteomes" id="UP001152484">
    <property type="component" value="Unassembled WGS sequence"/>
</dbReference>
<dbReference type="GO" id="GO:0005634">
    <property type="term" value="C:nucleus"/>
    <property type="evidence" value="ECO:0007669"/>
    <property type="project" value="UniProtKB-SubCell"/>
</dbReference>
<dbReference type="Pfam" id="PF02791">
    <property type="entry name" value="DDT"/>
    <property type="match status" value="1"/>
</dbReference>
<dbReference type="InterPro" id="IPR028941">
    <property type="entry name" value="WHIM2_dom"/>
</dbReference>
<name>A0A9P0ZP77_CUSEU</name>
<protein>
    <recommendedName>
        <fullName evidence="10">DDT domain-containing protein</fullName>
    </recommendedName>
</protein>
<dbReference type="AlphaFoldDB" id="A0A9P0ZP77"/>
<keyword evidence="9" id="KW-1185">Reference proteome</keyword>
<dbReference type="InterPro" id="IPR013136">
    <property type="entry name" value="WSTF_Acf1_Cbp146"/>
</dbReference>